<dbReference type="EC" id="1.8.4.10" evidence="9 14"/>
<dbReference type="InterPro" id="IPR004511">
    <property type="entry name" value="PAPS/APS_Rdtase"/>
</dbReference>
<dbReference type="CDD" id="cd23945">
    <property type="entry name" value="PAPS_reductase"/>
    <property type="match status" value="1"/>
</dbReference>
<proteinExistence type="inferred from homology"/>
<dbReference type="EMBL" id="JACJUU010000011">
    <property type="protein sequence ID" value="MBC2770658.1"/>
    <property type="molecule type" value="Genomic_DNA"/>
</dbReference>
<evidence type="ECO:0000256" key="5">
    <source>
        <dbReference type="ARBA" id="ARBA00023004"/>
    </source>
</evidence>
<gene>
    <name evidence="14" type="primary">cysH</name>
    <name evidence="16" type="ORF">GTU67_12145</name>
</gene>
<evidence type="ECO:0000256" key="4">
    <source>
        <dbReference type="ARBA" id="ARBA00023002"/>
    </source>
</evidence>
<dbReference type="InterPro" id="IPR002500">
    <property type="entry name" value="PAPS_reduct_dom"/>
</dbReference>
<dbReference type="Proteomes" id="UP000545386">
    <property type="component" value="Unassembled WGS sequence"/>
</dbReference>
<evidence type="ECO:0000256" key="9">
    <source>
        <dbReference type="ARBA" id="ARBA00024386"/>
    </source>
</evidence>
<dbReference type="AlphaFoldDB" id="A0A842HSN3"/>
<evidence type="ECO:0000256" key="10">
    <source>
        <dbReference type="ARBA" id="ARBA00029514"/>
    </source>
</evidence>
<organism evidence="16 17">
    <name type="scientific">Pusillimonas minor</name>
    <dbReference type="NCBI Taxonomy" id="2697024"/>
    <lineage>
        <taxon>Bacteria</taxon>
        <taxon>Pseudomonadati</taxon>
        <taxon>Pseudomonadota</taxon>
        <taxon>Betaproteobacteria</taxon>
        <taxon>Burkholderiales</taxon>
        <taxon>Alcaligenaceae</taxon>
        <taxon>Pusillimonas</taxon>
    </lineage>
</organism>
<dbReference type="PIRSF" id="PIRSF000857">
    <property type="entry name" value="PAPS_reductase"/>
    <property type="match status" value="1"/>
</dbReference>
<evidence type="ECO:0000313" key="16">
    <source>
        <dbReference type="EMBL" id="MBC2770658.1"/>
    </source>
</evidence>
<feature type="active site" description="Nucleophile; cysteine thiosulfonate intermediate" evidence="14">
    <location>
        <position position="222"/>
    </location>
</feature>
<keyword evidence="5 14" id="KW-0408">Iron</keyword>
<sequence length="244" mass="27566">MPPELDAQWRELQARLALIAARHPDAVFATSLAPSDMLLTYAIAQSALPIQVFTLDTGRLHKETLALLDETRRRLSIDITVCRPDAHAVREFTATHGLFPFYESVALRKACCNLRKVDPLKAMLQGRSAWLTGQTRDQSITRTQLPEQEHDTTFGLQKYNPVAAWRDEEIWAVIRALNIPYNALHDQGYPSIGCEPCTRAIKPGEDVRAGRWWWENSDSKECGLHEHNLNYVATSKSTSTKEVS</sequence>
<evidence type="ECO:0000256" key="6">
    <source>
        <dbReference type="ARBA" id="ARBA00023014"/>
    </source>
</evidence>
<evidence type="ECO:0000256" key="3">
    <source>
        <dbReference type="ARBA" id="ARBA00022723"/>
    </source>
</evidence>
<evidence type="ECO:0000256" key="2">
    <source>
        <dbReference type="ARBA" id="ARBA00022490"/>
    </source>
</evidence>
<feature type="binding site" evidence="14">
    <location>
        <position position="194"/>
    </location>
    <ligand>
        <name>[4Fe-4S] cluster</name>
        <dbReference type="ChEBI" id="CHEBI:49883"/>
    </ligand>
</feature>
<reference evidence="16 17" key="1">
    <citation type="submission" date="2020-08" db="EMBL/GenBank/DDBJ databases">
        <title>Paraeoetvoesia sp. YC-7-48 draft genome sequence.</title>
        <authorList>
            <person name="Yao L."/>
        </authorList>
    </citation>
    <scope>NUCLEOTIDE SEQUENCE [LARGE SCALE GENOMIC DNA]</scope>
    <source>
        <strain evidence="17">YC-7-48</strain>
    </source>
</reference>
<comment type="cofactor">
    <cofactor evidence="14">
        <name>[4Fe-4S] cluster</name>
        <dbReference type="ChEBI" id="CHEBI:49883"/>
    </cofactor>
    <text evidence="14">Binds 1 [4Fe-4S] cluster per subunit.</text>
</comment>
<dbReference type="NCBIfam" id="TIGR02055">
    <property type="entry name" value="APS_reductase"/>
    <property type="match status" value="1"/>
</dbReference>
<evidence type="ECO:0000313" key="17">
    <source>
        <dbReference type="Proteomes" id="UP000545386"/>
    </source>
</evidence>
<comment type="catalytic activity">
    <reaction evidence="13 14">
        <text>[thioredoxin]-disulfide + sulfite + AMP + 2 H(+) = adenosine 5'-phosphosulfate + [thioredoxin]-dithiol</text>
        <dbReference type="Rhea" id="RHEA:21976"/>
        <dbReference type="Rhea" id="RHEA-COMP:10698"/>
        <dbReference type="Rhea" id="RHEA-COMP:10700"/>
        <dbReference type="ChEBI" id="CHEBI:15378"/>
        <dbReference type="ChEBI" id="CHEBI:17359"/>
        <dbReference type="ChEBI" id="CHEBI:29950"/>
        <dbReference type="ChEBI" id="CHEBI:50058"/>
        <dbReference type="ChEBI" id="CHEBI:58243"/>
        <dbReference type="ChEBI" id="CHEBI:456215"/>
        <dbReference type="EC" id="1.8.4.10"/>
    </reaction>
</comment>
<evidence type="ECO:0000259" key="15">
    <source>
        <dbReference type="Pfam" id="PF01507"/>
    </source>
</evidence>
<name>A0A842HSN3_9BURK</name>
<dbReference type="GO" id="GO:0046872">
    <property type="term" value="F:metal ion binding"/>
    <property type="evidence" value="ECO:0007669"/>
    <property type="project" value="UniProtKB-KW"/>
</dbReference>
<evidence type="ECO:0000256" key="1">
    <source>
        <dbReference type="ARBA" id="ARBA00009732"/>
    </source>
</evidence>
<evidence type="ECO:0000256" key="8">
    <source>
        <dbReference type="ARBA" id="ARBA00024327"/>
    </source>
</evidence>
<feature type="binding site" evidence="14">
    <location>
        <position position="112"/>
    </location>
    <ligand>
        <name>[4Fe-4S] cluster</name>
        <dbReference type="ChEBI" id="CHEBI:49883"/>
    </ligand>
</feature>
<dbReference type="GO" id="GO:0019379">
    <property type="term" value="P:sulfate assimilation, phosphoadenylyl sulfate reduction by phosphoadenylyl-sulfate reductase (thioredoxin)"/>
    <property type="evidence" value="ECO:0007669"/>
    <property type="project" value="UniProtKB-UniRule"/>
</dbReference>
<dbReference type="RefSeq" id="WP_185780410.1">
    <property type="nucleotide sequence ID" value="NZ_JACJUU010000011.1"/>
</dbReference>
<comment type="function">
    <text evidence="7 14">Catalyzes the formation of sulfite from adenosine 5'-phosphosulfate (APS) using thioredoxin as an electron donor.</text>
</comment>
<evidence type="ECO:0000256" key="7">
    <source>
        <dbReference type="ARBA" id="ARBA00024298"/>
    </source>
</evidence>
<dbReference type="GO" id="GO:0043866">
    <property type="term" value="F:adenylyl-sulfate reductase (thioredoxin) activity"/>
    <property type="evidence" value="ECO:0007669"/>
    <property type="project" value="UniProtKB-EC"/>
</dbReference>
<dbReference type="InterPro" id="IPR011798">
    <property type="entry name" value="APS_reductase"/>
</dbReference>
<keyword evidence="3 14" id="KW-0479">Metal-binding</keyword>
<comment type="pathway">
    <text evidence="8 14">Sulfur metabolism; hydrogen sulfide biosynthesis; sulfite from sulfate.</text>
</comment>
<dbReference type="GO" id="GO:0019344">
    <property type="term" value="P:cysteine biosynthetic process"/>
    <property type="evidence" value="ECO:0007669"/>
    <property type="project" value="InterPro"/>
</dbReference>
<comment type="caution">
    <text evidence="16">The sequence shown here is derived from an EMBL/GenBank/DDBJ whole genome shotgun (WGS) entry which is preliminary data.</text>
</comment>
<dbReference type="GO" id="GO:0070814">
    <property type="term" value="P:hydrogen sulfide biosynthetic process"/>
    <property type="evidence" value="ECO:0007669"/>
    <property type="project" value="UniProtKB-UniRule"/>
</dbReference>
<dbReference type="Gene3D" id="3.40.50.620">
    <property type="entry name" value="HUPs"/>
    <property type="match status" value="1"/>
</dbReference>
<dbReference type="GO" id="GO:0051539">
    <property type="term" value="F:4 iron, 4 sulfur cluster binding"/>
    <property type="evidence" value="ECO:0007669"/>
    <property type="project" value="UniProtKB-UniRule"/>
</dbReference>
<feature type="binding site" evidence="14">
    <location>
        <position position="197"/>
    </location>
    <ligand>
        <name>[4Fe-4S] cluster</name>
        <dbReference type="ChEBI" id="CHEBI:49883"/>
    </ligand>
</feature>
<dbReference type="GO" id="GO:0004604">
    <property type="term" value="F:phosphoadenylyl-sulfate reductase (thioredoxin) activity"/>
    <property type="evidence" value="ECO:0007669"/>
    <property type="project" value="UniProtKB-UniRule"/>
</dbReference>
<dbReference type="HAMAP" id="MF_00063">
    <property type="entry name" value="CysH"/>
    <property type="match status" value="1"/>
</dbReference>
<evidence type="ECO:0000256" key="12">
    <source>
        <dbReference type="ARBA" id="ARBA00032041"/>
    </source>
</evidence>
<dbReference type="GO" id="GO:0005737">
    <property type="term" value="C:cytoplasm"/>
    <property type="evidence" value="ECO:0007669"/>
    <property type="project" value="UniProtKB-SubCell"/>
</dbReference>
<comment type="similarity">
    <text evidence="1 14">Belongs to the PAPS reductase family. CysH subfamily.</text>
</comment>
<evidence type="ECO:0000256" key="11">
    <source>
        <dbReference type="ARBA" id="ARBA00030894"/>
    </source>
</evidence>
<evidence type="ECO:0000256" key="13">
    <source>
        <dbReference type="ARBA" id="ARBA00048441"/>
    </source>
</evidence>
<dbReference type="Pfam" id="PF01507">
    <property type="entry name" value="PAPS_reduct"/>
    <property type="match status" value="1"/>
</dbReference>
<keyword evidence="4 14" id="KW-0560">Oxidoreductase</keyword>
<protein>
    <recommendedName>
        <fullName evidence="10 14">Adenosine 5'-phosphosulfate reductase</fullName>
        <shortName evidence="14">APS reductase</shortName>
        <ecNumber evidence="9 14">1.8.4.10</ecNumber>
    </recommendedName>
    <alternativeName>
        <fullName evidence="12 14">5'-adenylylsulfate reductase</fullName>
    </alternativeName>
    <alternativeName>
        <fullName evidence="11 14">Thioredoxin-dependent 5'-adenylylsulfate reductase</fullName>
    </alternativeName>
</protein>
<accession>A0A842HSN3</accession>
<comment type="subcellular location">
    <subcellularLocation>
        <location evidence="14">Cytoplasm</location>
    </subcellularLocation>
</comment>
<dbReference type="NCBIfam" id="NF002537">
    <property type="entry name" value="PRK02090.1"/>
    <property type="match status" value="1"/>
</dbReference>
<feature type="domain" description="Phosphoadenosine phosphosulphate reductase" evidence="15">
    <location>
        <begin position="38"/>
        <end position="200"/>
    </location>
</feature>
<keyword evidence="2 14" id="KW-0963">Cytoplasm</keyword>
<dbReference type="InterPro" id="IPR014729">
    <property type="entry name" value="Rossmann-like_a/b/a_fold"/>
</dbReference>
<dbReference type="PANTHER" id="PTHR46482:SF9">
    <property type="entry name" value="5'-ADENYLYLSULFATE REDUCTASE 1, CHLOROPLASTIC"/>
    <property type="match status" value="1"/>
</dbReference>
<evidence type="ECO:0000256" key="14">
    <source>
        <dbReference type="HAMAP-Rule" id="MF_00063"/>
    </source>
</evidence>
<keyword evidence="6 14" id="KW-0411">Iron-sulfur</keyword>
<feature type="binding site" evidence="14">
    <location>
        <position position="111"/>
    </location>
    <ligand>
        <name>[4Fe-4S] cluster</name>
        <dbReference type="ChEBI" id="CHEBI:49883"/>
    </ligand>
</feature>
<dbReference type="SUPFAM" id="SSF52402">
    <property type="entry name" value="Adenine nucleotide alpha hydrolases-like"/>
    <property type="match status" value="1"/>
</dbReference>
<keyword evidence="17" id="KW-1185">Reference proteome</keyword>
<dbReference type="PANTHER" id="PTHR46482">
    <property type="entry name" value="5'-ADENYLYLSULFATE REDUCTASE 3, CHLOROPLASTIC"/>
    <property type="match status" value="1"/>
</dbReference>